<feature type="chain" id="PRO_5025009548" description="IGFBP N-terminal domain-containing protein" evidence="1">
    <location>
        <begin position="21"/>
        <end position="61"/>
    </location>
</feature>
<reference evidence="2 3" key="1">
    <citation type="submission" date="2019-01" db="EMBL/GenBank/DDBJ databases">
        <authorList>
            <person name="Sayadi A."/>
        </authorList>
    </citation>
    <scope>NUCLEOTIDE SEQUENCE [LARGE SCALE GENOMIC DNA]</scope>
</reference>
<dbReference type="OrthoDB" id="6713042at2759"/>
<evidence type="ECO:0000313" key="2">
    <source>
        <dbReference type="EMBL" id="VEN56793.1"/>
    </source>
</evidence>
<dbReference type="AlphaFoldDB" id="A0A653D9V6"/>
<name>A0A653D9V6_CALMS</name>
<protein>
    <recommendedName>
        <fullName evidence="4">IGFBP N-terminal domain-containing protein</fullName>
    </recommendedName>
</protein>
<keyword evidence="3" id="KW-1185">Reference proteome</keyword>
<dbReference type="Proteomes" id="UP000410492">
    <property type="component" value="Unassembled WGS sequence"/>
</dbReference>
<keyword evidence="1" id="KW-0732">Signal</keyword>
<dbReference type="EMBL" id="CAACVG010010849">
    <property type="protein sequence ID" value="VEN56793.1"/>
    <property type="molecule type" value="Genomic_DNA"/>
</dbReference>
<evidence type="ECO:0000256" key="1">
    <source>
        <dbReference type="SAM" id="SignalP"/>
    </source>
</evidence>
<sequence length="61" mass="6894">MKVILLCLIITLLTIDGVYSDLKPCPHPKNCLKICNRPLCKENEVLYISCDECCPRCVPKS</sequence>
<organism evidence="2 3">
    <name type="scientific">Callosobruchus maculatus</name>
    <name type="common">Southern cowpea weevil</name>
    <name type="synonym">Pulse bruchid</name>
    <dbReference type="NCBI Taxonomy" id="64391"/>
    <lineage>
        <taxon>Eukaryota</taxon>
        <taxon>Metazoa</taxon>
        <taxon>Ecdysozoa</taxon>
        <taxon>Arthropoda</taxon>
        <taxon>Hexapoda</taxon>
        <taxon>Insecta</taxon>
        <taxon>Pterygota</taxon>
        <taxon>Neoptera</taxon>
        <taxon>Endopterygota</taxon>
        <taxon>Coleoptera</taxon>
        <taxon>Polyphaga</taxon>
        <taxon>Cucujiformia</taxon>
        <taxon>Chrysomeloidea</taxon>
        <taxon>Chrysomelidae</taxon>
        <taxon>Bruchinae</taxon>
        <taxon>Bruchini</taxon>
        <taxon>Callosobruchus</taxon>
    </lineage>
</organism>
<proteinExistence type="predicted"/>
<gene>
    <name evidence="2" type="ORF">CALMAC_LOCUS15594</name>
</gene>
<accession>A0A653D9V6</accession>
<evidence type="ECO:0000313" key="3">
    <source>
        <dbReference type="Proteomes" id="UP000410492"/>
    </source>
</evidence>
<feature type="signal peptide" evidence="1">
    <location>
        <begin position="1"/>
        <end position="20"/>
    </location>
</feature>
<evidence type="ECO:0008006" key="4">
    <source>
        <dbReference type="Google" id="ProtNLM"/>
    </source>
</evidence>